<dbReference type="Proteomes" id="UP000694580">
    <property type="component" value="Chromosome 4"/>
</dbReference>
<dbReference type="Gene3D" id="1.20.1070.10">
    <property type="entry name" value="Rhodopsin 7-helix transmembrane proteins"/>
    <property type="match status" value="1"/>
</dbReference>
<evidence type="ECO:0000256" key="6">
    <source>
        <dbReference type="ARBA" id="ARBA00023170"/>
    </source>
</evidence>
<reference evidence="10" key="3">
    <citation type="submission" date="2025-09" db="UniProtKB">
        <authorList>
            <consortium name="Ensembl"/>
        </authorList>
    </citation>
    <scope>IDENTIFICATION</scope>
</reference>
<evidence type="ECO:0000256" key="5">
    <source>
        <dbReference type="ARBA" id="ARBA00023136"/>
    </source>
</evidence>
<dbReference type="PANTHER" id="PTHR24237">
    <property type="entry name" value="G-PROTEIN COUPLED RECEPTOR"/>
    <property type="match status" value="1"/>
</dbReference>
<proteinExistence type="predicted"/>
<name>A0AAY4ABQ2_9TELE</name>
<dbReference type="GeneTree" id="ENSGT01030000234518"/>
<evidence type="ECO:0000256" key="1">
    <source>
        <dbReference type="ARBA" id="ARBA00004141"/>
    </source>
</evidence>
<dbReference type="GO" id="GO:0004930">
    <property type="term" value="F:G protein-coupled receptor activity"/>
    <property type="evidence" value="ECO:0007669"/>
    <property type="project" value="UniProtKB-KW"/>
</dbReference>
<keyword evidence="6" id="KW-0675">Receptor</keyword>
<reference evidence="10 11" key="1">
    <citation type="submission" date="2020-06" db="EMBL/GenBank/DDBJ databases">
        <authorList>
            <consortium name="Wellcome Sanger Institute Data Sharing"/>
        </authorList>
    </citation>
    <scope>NUCLEOTIDE SEQUENCE [LARGE SCALE GENOMIC DNA]</scope>
</reference>
<keyword evidence="4" id="KW-0297">G-protein coupled receptor</keyword>
<feature type="transmembrane region" description="Helical" evidence="8">
    <location>
        <begin position="265"/>
        <end position="282"/>
    </location>
</feature>
<comment type="subcellular location">
    <subcellularLocation>
        <location evidence="1">Membrane</location>
        <topology evidence="1">Multi-pass membrane protein</topology>
    </subcellularLocation>
</comment>
<dbReference type="SUPFAM" id="SSF81321">
    <property type="entry name" value="Family A G protein-coupled receptor-like"/>
    <property type="match status" value="1"/>
</dbReference>
<keyword evidence="3 8" id="KW-1133">Transmembrane helix</keyword>
<protein>
    <recommendedName>
        <fullName evidence="9">G-protein coupled receptors family 1 profile domain-containing protein</fullName>
    </recommendedName>
</protein>
<evidence type="ECO:0000256" key="8">
    <source>
        <dbReference type="SAM" id="Phobius"/>
    </source>
</evidence>
<evidence type="ECO:0000256" key="3">
    <source>
        <dbReference type="ARBA" id="ARBA00022989"/>
    </source>
</evidence>
<feature type="transmembrane region" description="Helical" evidence="8">
    <location>
        <begin position="96"/>
        <end position="117"/>
    </location>
</feature>
<dbReference type="AlphaFoldDB" id="A0AAY4ABQ2"/>
<dbReference type="InterPro" id="IPR047160">
    <property type="entry name" value="GP183-like"/>
</dbReference>
<dbReference type="GO" id="GO:0016020">
    <property type="term" value="C:membrane"/>
    <property type="evidence" value="ECO:0007669"/>
    <property type="project" value="UniProtKB-SubCell"/>
</dbReference>
<dbReference type="InterPro" id="IPR017452">
    <property type="entry name" value="GPCR_Rhodpsn_7TM"/>
</dbReference>
<evidence type="ECO:0000256" key="2">
    <source>
        <dbReference type="ARBA" id="ARBA00022692"/>
    </source>
</evidence>
<reference evidence="10" key="2">
    <citation type="submission" date="2025-08" db="UniProtKB">
        <authorList>
            <consortium name="Ensembl"/>
        </authorList>
    </citation>
    <scope>IDENTIFICATION</scope>
</reference>
<sequence>SPGWITGNDTLLNPEYRWALLSIYVFVLIGGFVSVALMIDILKSNIRSVTTMAVVNLIAVHIVFLLTVPFRIYYYATSCWHLGAIFCKITSAMIHIHMYIAFIFYTIILVVRYLTFFKQRDRLEFYRKLHALGSSIAVWVLILGVFLPITVLGYGDKNETESMQCFDFGKELQQTWSAVINYILSSVLLAITLGFTFLQLCIFGLIYKKHGTMASVHQEFWAQVKSMCFVMVIIICFAPYHAFRIYYVAMEYLQKSKDLEMKNEVFLACTAFSCFDMLTFISNTRLRSTFAKCLAVCNKS</sequence>
<keyword evidence="2 8" id="KW-0812">Transmembrane</keyword>
<dbReference type="GO" id="GO:0008142">
    <property type="term" value="F:oxysterol binding"/>
    <property type="evidence" value="ECO:0007669"/>
    <property type="project" value="InterPro"/>
</dbReference>
<feature type="transmembrane region" description="Helical" evidence="8">
    <location>
        <begin position="129"/>
        <end position="154"/>
    </location>
</feature>
<feature type="transmembrane region" description="Helical" evidence="8">
    <location>
        <begin position="182"/>
        <end position="207"/>
    </location>
</feature>
<evidence type="ECO:0000313" key="11">
    <source>
        <dbReference type="Proteomes" id="UP000694580"/>
    </source>
</evidence>
<feature type="domain" description="G-protein coupled receptors family 1 profile" evidence="9">
    <location>
        <begin position="30"/>
        <end position="246"/>
    </location>
</feature>
<dbReference type="PROSITE" id="PS50262">
    <property type="entry name" value="G_PROTEIN_RECEP_F1_2"/>
    <property type="match status" value="1"/>
</dbReference>
<organism evidence="10 11">
    <name type="scientific">Denticeps clupeoides</name>
    <name type="common">denticle herring</name>
    <dbReference type="NCBI Taxonomy" id="299321"/>
    <lineage>
        <taxon>Eukaryota</taxon>
        <taxon>Metazoa</taxon>
        <taxon>Chordata</taxon>
        <taxon>Craniata</taxon>
        <taxon>Vertebrata</taxon>
        <taxon>Euteleostomi</taxon>
        <taxon>Actinopterygii</taxon>
        <taxon>Neopterygii</taxon>
        <taxon>Teleostei</taxon>
        <taxon>Clupei</taxon>
        <taxon>Clupeiformes</taxon>
        <taxon>Denticipitoidei</taxon>
        <taxon>Denticipitidae</taxon>
        <taxon>Denticeps</taxon>
    </lineage>
</organism>
<evidence type="ECO:0000259" key="9">
    <source>
        <dbReference type="PROSITE" id="PS50262"/>
    </source>
</evidence>
<feature type="transmembrane region" description="Helical" evidence="8">
    <location>
        <begin position="54"/>
        <end position="76"/>
    </location>
</feature>
<feature type="transmembrane region" description="Helical" evidence="8">
    <location>
        <begin position="18"/>
        <end position="42"/>
    </location>
</feature>
<keyword evidence="7" id="KW-0807">Transducer</keyword>
<feature type="transmembrane region" description="Helical" evidence="8">
    <location>
        <begin position="228"/>
        <end position="249"/>
    </location>
</feature>
<dbReference type="Ensembl" id="ENSDCDT00010006701.1">
    <property type="protein sequence ID" value="ENSDCDP00010006483.1"/>
    <property type="gene ID" value="ENSDCDG00010002792.1"/>
</dbReference>
<dbReference type="PANTHER" id="PTHR24237:SF35">
    <property type="entry name" value="G-PROTEIN COUPLED RECEPTOR 141-RELATED"/>
    <property type="match status" value="1"/>
</dbReference>
<evidence type="ECO:0000313" key="10">
    <source>
        <dbReference type="Ensembl" id="ENSDCDP00010006483.1"/>
    </source>
</evidence>
<dbReference type="Pfam" id="PF00001">
    <property type="entry name" value="7tm_1"/>
    <property type="match status" value="1"/>
</dbReference>
<keyword evidence="11" id="KW-1185">Reference proteome</keyword>
<dbReference type="PRINTS" id="PR01157">
    <property type="entry name" value="P2YPURNOCPTR"/>
</dbReference>
<evidence type="ECO:0000256" key="4">
    <source>
        <dbReference type="ARBA" id="ARBA00023040"/>
    </source>
</evidence>
<accession>A0AAY4ABQ2</accession>
<gene>
    <name evidence="10" type="primary">GPR141</name>
</gene>
<keyword evidence="5 8" id="KW-0472">Membrane</keyword>
<evidence type="ECO:0000256" key="7">
    <source>
        <dbReference type="ARBA" id="ARBA00023224"/>
    </source>
</evidence>
<dbReference type="InterPro" id="IPR000276">
    <property type="entry name" value="GPCR_Rhodpsn"/>
</dbReference>